<evidence type="ECO:0000313" key="1">
    <source>
        <dbReference type="EMBL" id="KAI3375583.1"/>
    </source>
</evidence>
<reference evidence="1" key="1">
    <citation type="submission" date="2022-04" db="EMBL/GenBank/DDBJ databases">
        <title>Jade perch genome.</title>
        <authorList>
            <person name="Chao B."/>
        </authorList>
    </citation>
    <scope>NUCLEOTIDE SEQUENCE</scope>
    <source>
        <strain evidence="1">CB-2022</strain>
    </source>
</reference>
<keyword evidence="2" id="KW-1185">Reference proteome</keyword>
<evidence type="ECO:0000313" key="2">
    <source>
        <dbReference type="Proteomes" id="UP000831701"/>
    </source>
</evidence>
<gene>
    <name evidence="1" type="ORF">L3Q82_003706</name>
</gene>
<dbReference type="Proteomes" id="UP000831701">
    <property type="component" value="Chromosome 2"/>
</dbReference>
<protein>
    <submittedName>
        <fullName evidence="1">Uncharacterized protein</fullName>
    </submittedName>
</protein>
<proteinExistence type="predicted"/>
<name>A0ACB8X798_9TELE</name>
<dbReference type="EMBL" id="CM041532">
    <property type="protein sequence ID" value="KAI3375583.1"/>
    <property type="molecule type" value="Genomic_DNA"/>
</dbReference>
<comment type="caution">
    <text evidence="1">The sequence shown here is derived from an EMBL/GenBank/DDBJ whole genome shotgun (WGS) entry which is preliminary data.</text>
</comment>
<organism evidence="1 2">
    <name type="scientific">Scortum barcoo</name>
    <name type="common">barcoo grunter</name>
    <dbReference type="NCBI Taxonomy" id="214431"/>
    <lineage>
        <taxon>Eukaryota</taxon>
        <taxon>Metazoa</taxon>
        <taxon>Chordata</taxon>
        <taxon>Craniata</taxon>
        <taxon>Vertebrata</taxon>
        <taxon>Euteleostomi</taxon>
        <taxon>Actinopterygii</taxon>
        <taxon>Neopterygii</taxon>
        <taxon>Teleostei</taxon>
        <taxon>Neoteleostei</taxon>
        <taxon>Acanthomorphata</taxon>
        <taxon>Eupercaria</taxon>
        <taxon>Centrarchiformes</taxon>
        <taxon>Terapontoidei</taxon>
        <taxon>Terapontidae</taxon>
        <taxon>Scortum</taxon>
    </lineage>
</organism>
<accession>A0ACB8X798</accession>
<sequence>MKRFSRGDRDFMTRMPPPLQLTYPPGLAGPAEQEDDVQTLRPVSARPRNLQRNLKTTSLTPSGVTTSPSRSENLLLVADVTTFTKTTEAVRKFELLHHKPPVTPESVGGASTLLLSFCQSSSDWFRSTESLRLVQVSGWFRSTESLRLVQVSGWFRSQTGSGLQRVSGGSGLRLVQVSGWFRSKESLRLVQVYRELLMKMMMKMLVLVLVLWSSPGSQLTSREREEKVDQRPAAGMDMEPSQQAAQGEDHVSAERPGFRHRYSRAWIFCGHFKTTSARS</sequence>